<dbReference type="InterPro" id="IPR019974">
    <property type="entry name" value="XPG_CS"/>
</dbReference>
<dbReference type="Proteomes" id="UP000801492">
    <property type="component" value="Unassembled WGS sequence"/>
</dbReference>
<feature type="compositionally biased region" description="Basic and acidic residues" evidence="7">
    <location>
        <begin position="325"/>
        <end position="340"/>
    </location>
</feature>
<dbReference type="PROSITE" id="PS00841">
    <property type="entry name" value="XPG_1"/>
    <property type="match status" value="1"/>
</dbReference>
<evidence type="ECO:0000256" key="6">
    <source>
        <dbReference type="ARBA" id="ARBA00023242"/>
    </source>
</evidence>
<keyword evidence="10" id="KW-1185">Reference proteome</keyword>
<feature type="region of interest" description="Disordered" evidence="7">
    <location>
        <begin position="133"/>
        <end position="181"/>
    </location>
</feature>
<dbReference type="GO" id="GO:0005634">
    <property type="term" value="C:nucleus"/>
    <property type="evidence" value="ECO:0007669"/>
    <property type="project" value="UniProtKB-SubCell"/>
</dbReference>
<dbReference type="AlphaFoldDB" id="A0A8K0CE05"/>
<dbReference type="GO" id="GO:0004520">
    <property type="term" value="F:DNA endonuclease activity"/>
    <property type="evidence" value="ECO:0007669"/>
    <property type="project" value="TreeGrafter"/>
</dbReference>
<feature type="region of interest" description="Disordered" evidence="7">
    <location>
        <begin position="308"/>
        <end position="359"/>
    </location>
</feature>
<comment type="caution">
    <text evidence="9">The sequence shown here is derived from an EMBL/GenBank/DDBJ whole genome shotgun (WGS) entry which is preliminary data.</text>
</comment>
<evidence type="ECO:0000256" key="2">
    <source>
        <dbReference type="ARBA" id="ARBA00005283"/>
    </source>
</evidence>
<evidence type="ECO:0000256" key="7">
    <source>
        <dbReference type="SAM" id="MobiDB-lite"/>
    </source>
</evidence>
<keyword evidence="3" id="KW-0378">Hydrolase</keyword>
<dbReference type="InterPro" id="IPR029060">
    <property type="entry name" value="PIN-like_dom_sf"/>
</dbReference>
<dbReference type="PANTHER" id="PTHR16171">
    <property type="entry name" value="DNA REPAIR PROTEIN COMPLEMENTING XP-G CELLS-RELATED"/>
    <property type="match status" value="1"/>
</dbReference>
<keyword evidence="3" id="KW-0540">Nuclease</keyword>
<dbReference type="PANTHER" id="PTHR16171:SF7">
    <property type="entry name" value="DNA REPAIR PROTEIN RAD2"/>
    <property type="match status" value="1"/>
</dbReference>
<dbReference type="CDD" id="cd09868">
    <property type="entry name" value="PIN_XPG_RAD2"/>
    <property type="match status" value="1"/>
</dbReference>
<feature type="domain" description="XPG N-terminal" evidence="8">
    <location>
        <begin position="1"/>
        <end position="98"/>
    </location>
</feature>
<feature type="compositionally biased region" description="Basic and acidic residues" evidence="7">
    <location>
        <begin position="533"/>
        <end position="546"/>
    </location>
</feature>
<dbReference type="EMBL" id="VTPC01090661">
    <property type="protein sequence ID" value="KAF2882025.1"/>
    <property type="molecule type" value="Genomic_DNA"/>
</dbReference>
<evidence type="ECO:0000256" key="3">
    <source>
        <dbReference type="ARBA" id="ARBA00022759"/>
    </source>
</evidence>
<dbReference type="Gene3D" id="3.40.50.1010">
    <property type="entry name" value="5'-nuclease"/>
    <property type="match status" value="1"/>
</dbReference>
<keyword evidence="5" id="KW-0234">DNA repair</keyword>
<feature type="region of interest" description="Disordered" evidence="7">
    <location>
        <begin position="509"/>
        <end position="546"/>
    </location>
</feature>
<reference evidence="9" key="1">
    <citation type="submission" date="2019-08" db="EMBL/GenBank/DDBJ databases">
        <title>The genome of the North American firefly Photinus pyralis.</title>
        <authorList>
            <consortium name="Photinus pyralis genome working group"/>
            <person name="Fallon T.R."/>
            <person name="Sander Lower S.E."/>
            <person name="Weng J.-K."/>
        </authorList>
    </citation>
    <scope>NUCLEOTIDE SEQUENCE</scope>
    <source>
        <strain evidence="9">TRF0915ILg1</strain>
        <tissue evidence="9">Whole body</tissue>
    </source>
</reference>
<evidence type="ECO:0000313" key="9">
    <source>
        <dbReference type="EMBL" id="KAF2882025.1"/>
    </source>
</evidence>
<sequence>MGVTGLWRLIEPSGKPVPLETLENKVLAVDVSIWLHQAIKGFQDVQGAPLPNAHLLGIYHRVCKLLYFRIKPVFVFDGGVPNLKKETISKRNQQKSKRLSEAERIQRQLLTTLLKHTAVNKVLSEKAKATLATKANSSKATVKEKNEDIYKLPPSALDSTLSSSEDESASGSTSTSPIKQWDLHTIDEKSPHFKALPADVRHEILTDLKETRKQSSWGKIHEMPKQSDGFSSFQMNRLLKRYSVQTSLEEAEKEMGGRTLSLAELETLLKDQGVVTSSNSVGKRIASDEHTRYVLIKDVQKAMDEAKKLDDIEEEETQEIDEDSKDSKEEKAMSDDKTNNTDENSTEGTVQTDNAPEITNNGDIEFQKDLEKAIQLSLQDVPSTSKENNNEVKVKKKFNFSFLEGFNDADFQSSSESEEESNQKDVNILASAKSYMTEYSGLTPNEIAKIIGSNLGLSKKNKNNEVSSTSKSVQPANRTINIKESNLEETGDAIISSSTATTSALNKIEAKESNIPDNNSEVSSSTSKSDNLTMKDTENITEDSADKTEVRIISDEGSSDDSDEFLEVNEKQSVINKDSKQFEILVKPEDTLEDDIFSDIFTNEPEPVDKLKLDSNKSKPVENVTELEMVSSTNNIDVNKEVSDIQEIEDDKSKEVALDENKISQKELTKKRACKEYNSRIHESDTRSRRCSK</sequence>
<evidence type="ECO:0000256" key="1">
    <source>
        <dbReference type="ARBA" id="ARBA00004123"/>
    </source>
</evidence>
<evidence type="ECO:0000259" key="8">
    <source>
        <dbReference type="SMART" id="SM00485"/>
    </source>
</evidence>
<feature type="compositionally biased region" description="Low complexity" evidence="7">
    <location>
        <begin position="155"/>
        <end position="176"/>
    </location>
</feature>
<dbReference type="GO" id="GO:0006289">
    <property type="term" value="P:nucleotide-excision repair"/>
    <property type="evidence" value="ECO:0007669"/>
    <property type="project" value="InterPro"/>
</dbReference>
<dbReference type="InterPro" id="IPR006084">
    <property type="entry name" value="XPG/Rad2"/>
</dbReference>
<feature type="compositionally biased region" description="Acidic residues" evidence="7">
    <location>
        <begin position="311"/>
        <end position="324"/>
    </location>
</feature>
<name>A0A8K0CE05_IGNLU</name>
<dbReference type="InterPro" id="IPR001044">
    <property type="entry name" value="XPG/Rad2_eukaryotes"/>
</dbReference>
<feature type="region of interest" description="Disordered" evidence="7">
    <location>
        <begin position="458"/>
        <end position="481"/>
    </location>
</feature>
<protein>
    <recommendedName>
        <fullName evidence="8">XPG N-terminal domain-containing protein</fullName>
    </recommendedName>
</protein>
<dbReference type="GO" id="GO:0003697">
    <property type="term" value="F:single-stranded DNA binding"/>
    <property type="evidence" value="ECO:0007669"/>
    <property type="project" value="InterPro"/>
</dbReference>
<dbReference type="PRINTS" id="PR00066">
    <property type="entry name" value="XRODRMPGMNTG"/>
</dbReference>
<dbReference type="Pfam" id="PF00752">
    <property type="entry name" value="XPG_N"/>
    <property type="match status" value="1"/>
</dbReference>
<dbReference type="InterPro" id="IPR006085">
    <property type="entry name" value="XPG_DNA_repair_N"/>
</dbReference>
<dbReference type="FunFam" id="3.40.50.1010:FF:000044">
    <property type="entry name" value="DNA repair endonuclease"/>
    <property type="match status" value="1"/>
</dbReference>
<dbReference type="GO" id="GO:0016788">
    <property type="term" value="F:hydrolase activity, acting on ester bonds"/>
    <property type="evidence" value="ECO:0007669"/>
    <property type="project" value="InterPro"/>
</dbReference>
<evidence type="ECO:0000256" key="5">
    <source>
        <dbReference type="ARBA" id="ARBA00023204"/>
    </source>
</evidence>
<dbReference type="PRINTS" id="PR00853">
    <property type="entry name" value="XPGRADSUPER"/>
</dbReference>
<feature type="compositionally biased region" description="Polar residues" evidence="7">
    <location>
        <begin position="341"/>
        <end position="359"/>
    </location>
</feature>
<keyword evidence="3" id="KW-0255">Endonuclease</keyword>
<keyword evidence="6" id="KW-0539">Nucleus</keyword>
<accession>A0A8K0CE05</accession>
<comment type="subcellular location">
    <subcellularLocation>
        <location evidence="1">Nucleus</location>
    </subcellularLocation>
</comment>
<dbReference type="SUPFAM" id="SSF88723">
    <property type="entry name" value="PIN domain-like"/>
    <property type="match status" value="1"/>
</dbReference>
<feature type="compositionally biased region" description="Basic and acidic residues" evidence="7">
    <location>
        <begin position="141"/>
        <end position="150"/>
    </location>
</feature>
<dbReference type="OrthoDB" id="31113at2759"/>
<evidence type="ECO:0000256" key="4">
    <source>
        <dbReference type="ARBA" id="ARBA00022763"/>
    </source>
</evidence>
<proteinExistence type="inferred from homology"/>
<gene>
    <name evidence="9" type="ORF">ILUMI_24150</name>
</gene>
<organism evidence="9 10">
    <name type="scientific">Ignelater luminosus</name>
    <name type="common">Cucubano</name>
    <name type="synonym">Pyrophorus luminosus</name>
    <dbReference type="NCBI Taxonomy" id="2038154"/>
    <lineage>
        <taxon>Eukaryota</taxon>
        <taxon>Metazoa</taxon>
        <taxon>Ecdysozoa</taxon>
        <taxon>Arthropoda</taxon>
        <taxon>Hexapoda</taxon>
        <taxon>Insecta</taxon>
        <taxon>Pterygota</taxon>
        <taxon>Neoptera</taxon>
        <taxon>Endopterygota</taxon>
        <taxon>Coleoptera</taxon>
        <taxon>Polyphaga</taxon>
        <taxon>Elateriformia</taxon>
        <taxon>Elateroidea</taxon>
        <taxon>Elateridae</taxon>
        <taxon>Agrypninae</taxon>
        <taxon>Pyrophorini</taxon>
        <taxon>Ignelater</taxon>
    </lineage>
</organism>
<feature type="compositionally biased region" description="Polar residues" evidence="7">
    <location>
        <begin position="465"/>
        <end position="481"/>
    </location>
</feature>
<feature type="compositionally biased region" description="Low complexity" evidence="7">
    <location>
        <begin position="520"/>
        <end position="529"/>
    </location>
</feature>
<evidence type="ECO:0000313" key="10">
    <source>
        <dbReference type="Proteomes" id="UP000801492"/>
    </source>
</evidence>
<keyword evidence="4" id="KW-0227">DNA damage</keyword>
<dbReference type="SMART" id="SM00485">
    <property type="entry name" value="XPGN"/>
    <property type="match status" value="1"/>
</dbReference>
<comment type="similarity">
    <text evidence="2">Belongs to the XPG/RAD2 endonuclease family. XPG subfamily.</text>
</comment>